<dbReference type="EMBL" id="CP006609">
    <property type="protein sequence ID" value="AGR61841.1"/>
    <property type="molecule type" value="Genomic_DNA"/>
</dbReference>
<evidence type="ECO:0000259" key="9">
    <source>
        <dbReference type="Pfam" id="PF12615"/>
    </source>
</evidence>
<comment type="subcellular location">
    <subcellularLocation>
        <location evidence="1">Cell membrane</location>
        <topology evidence="1">Multi-pass membrane protein</topology>
    </subcellularLocation>
</comment>
<keyword evidence="10" id="KW-0614">Plasmid</keyword>
<evidence type="ECO:0000256" key="6">
    <source>
        <dbReference type="SAM" id="MobiDB-lite"/>
    </source>
</evidence>
<dbReference type="InterPro" id="IPR027417">
    <property type="entry name" value="P-loop_NTPase"/>
</dbReference>
<dbReference type="Pfam" id="PF12615">
    <property type="entry name" value="TraD_N"/>
    <property type="match status" value="1"/>
</dbReference>
<dbReference type="Proteomes" id="UP000015042">
    <property type="component" value="Plasmid RM1"/>
</dbReference>
<dbReference type="PANTHER" id="PTHR37937:SF1">
    <property type="entry name" value="CONJUGATIVE TRANSFER: DNA TRANSPORT"/>
    <property type="match status" value="1"/>
</dbReference>
<evidence type="ECO:0000313" key="10">
    <source>
        <dbReference type="EMBL" id="AGR61841.1"/>
    </source>
</evidence>
<evidence type="ECO:0000256" key="4">
    <source>
        <dbReference type="ARBA" id="ARBA00022989"/>
    </source>
</evidence>
<evidence type="ECO:0000256" key="1">
    <source>
        <dbReference type="ARBA" id="ARBA00004651"/>
    </source>
</evidence>
<evidence type="ECO:0000313" key="11">
    <source>
        <dbReference type="Proteomes" id="UP000015042"/>
    </source>
</evidence>
<sequence>MQTDLYPACLLVTCFRENIMSLNPRDLTQGGQVAFMRLKMFLQINNLISYYVIMGTVLFGIAVLLMRMSIQNLTNGIIYWFVRVMSPFTEKMVSQPVYTIRYYEHNLQYSARQVLSDSYTLYCGQLLKQELVIAGCAALLIAFLATLAVYWYLGRAGRKQSEDEIIGGRVLCESPKEVARMMKKRGEASDIRIDDLPLKLDSEIQNMAMHGTVSTGKSTLMRKILKQLRDRGDLVIIYDKGCTFVEDFYDESRDKVLNALDSRCPNWDLWEECRSIAELENASTTLIPASSGEDPFWQGSARTIFAEGAERMRKDEDRSYNKFLRTLLAIKLDQLRAFLAGTPASTLVDGKIEKTAISIRSVLTNYVKALRYLQGIDRPGREKFTIREWMKGQTDKSKNGWLFITSDEQNHESLKPLISLWLSIAATSLLAMGPNRQRRVWFFYDELASLHKLSSLPRIISEARKFGGCFVLGFQNIAQMEEIYGPKAAAGLFDLLNTKFFFRSPSAEIAQFVEKDLGETRRKKFNEQTSFGHEQVRDGISFGKEEERVTVVTYSDVQKLNDLQCYVTLPGDYPVVKLSMSYEAMPKVADALLLRDVQTSLDQTLEDEIRRRSEEERHKFAGLFEGESLIQAVPGGAFIPKGNLSNTPPPSADLVAAVLAEANTPPATWPLHTEGASGDADTENTASTAVGAEGGSASTGGTERDIEQDLSQDIPPGLNSDGEVVDFAAYEAWAQTSHQTRDMTRREEVNINHATEKTHDFDDDREVF</sequence>
<dbReference type="InterPro" id="IPR014128">
    <property type="entry name" value="T4SS_TraD"/>
</dbReference>
<dbReference type="CDD" id="cd01127">
    <property type="entry name" value="TrwB_TraG_TraD_VirD4"/>
    <property type="match status" value="1"/>
</dbReference>
<organism evidence="10 11">
    <name type="scientific">Salmonella bongori N268-08</name>
    <dbReference type="NCBI Taxonomy" id="1197719"/>
    <lineage>
        <taxon>Bacteria</taxon>
        <taxon>Pseudomonadati</taxon>
        <taxon>Pseudomonadota</taxon>
        <taxon>Gammaproteobacteria</taxon>
        <taxon>Enterobacterales</taxon>
        <taxon>Enterobacteriaceae</taxon>
        <taxon>Salmonella</taxon>
    </lineage>
</organism>
<evidence type="ECO:0000256" key="5">
    <source>
        <dbReference type="ARBA" id="ARBA00023136"/>
    </source>
</evidence>
<dbReference type="Pfam" id="PF10412">
    <property type="entry name" value="TrwB_AAD_bind"/>
    <property type="match status" value="1"/>
</dbReference>
<dbReference type="AlphaFoldDB" id="S5MYR5"/>
<reference evidence="10 11" key="1">
    <citation type="submission" date="2013-07" db="EMBL/GenBank/DDBJ databases">
        <title>Genome sequence of Salmonella bongori N268-08 - a rare clinical isolate.</title>
        <authorList>
            <person name="Marti R."/>
            <person name="Hagens S."/>
            <person name="Loessner M.J."/>
            <person name="Klumpp J."/>
        </authorList>
    </citation>
    <scope>NUCLEOTIDE SEQUENCE [LARGE SCALE GENOMIC DNA]</scope>
    <source>
        <strain evidence="10 11">N268-08</strain>
        <plasmid evidence="11">Plasmid RM1</plasmid>
    </source>
</reference>
<dbReference type="InterPro" id="IPR051539">
    <property type="entry name" value="T4SS-coupling_protein"/>
</dbReference>
<geneLocation type="plasmid" evidence="10 11">
    <name>RM1</name>
</geneLocation>
<dbReference type="SUPFAM" id="SSF52540">
    <property type="entry name" value="P-loop containing nucleoside triphosphate hydrolases"/>
    <property type="match status" value="1"/>
</dbReference>
<dbReference type="eggNOG" id="COG3505">
    <property type="taxonomic scope" value="Bacteria"/>
</dbReference>
<proteinExistence type="predicted"/>
<dbReference type="PATRIC" id="fig|1197719.3.peg.4653"/>
<dbReference type="InterPro" id="IPR019476">
    <property type="entry name" value="T4SS_TraD_DNA-bd"/>
</dbReference>
<dbReference type="PANTHER" id="PTHR37937">
    <property type="entry name" value="CONJUGATIVE TRANSFER: DNA TRANSPORT"/>
    <property type="match status" value="1"/>
</dbReference>
<evidence type="ECO:0000256" key="3">
    <source>
        <dbReference type="ARBA" id="ARBA00022692"/>
    </source>
</evidence>
<dbReference type="InterPro" id="IPR022585">
    <property type="entry name" value="TraD_N"/>
</dbReference>
<evidence type="ECO:0000259" key="8">
    <source>
        <dbReference type="Pfam" id="PF10412"/>
    </source>
</evidence>
<keyword evidence="2" id="KW-1003">Cell membrane</keyword>
<feature type="compositionally biased region" description="Basic and acidic residues" evidence="6">
    <location>
        <begin position="739"/>
        <end position="768"/>
    </location>
</feature>
<keyword evidence="4 7" id="KW-1133">Transmembrane helix</keyword>
<accession>S5MYR5</accession>
<dbReference type="HOGENOM" id="CLU_016763_2_1_6"/>
<keyword evidence="3 7" id="KW-0812">Transmembrane</keyword>
<dbReference type="KEGG" id="sbz:A464_plas0017"/>
<evidence type="ECO:0000256" key="7">
    <source>
        <dbReference type="SAM" id="Phobius"/>
    </source>
</evidence>
<dbReference type="Gene3D" id="3.40.50.300">
    <property type="entry name" value="P-loop containing nucleotide triphosphate hydrolases"/>
    <property type="match status" value="2"/>
</dbReference>
<gene>
    <name evidence="10" type="ORF">A464_plas0017</name>
</gene>
<feature type="region of interest" description="Disordered" evidence="6">
    <location>
        <begin position="737"/>
        <end position="768"/>
    </location>
</feature>
<dbReference type="GO" id="GO:0005886">
    <property type="term" value="C:plasma membrane"/>
    <property type="evidence" value="ECO:0007669"/>
    <property type="project" value="UniProtKB-SubCell"/>
</dbReference>
<protein>
    <submittedName>
        <fullName evidence="10">IncF plasmid conjugative transfer protein TraD</fullName>
    </submittedName>
</protein>
<dbReference type="NCBIfam" id="TIGR02759">
    <property type="entry name" value="TraD_Ftype"/>
    <property type="match status" value="1"/>
</dbReference>
<feature type="domain" description="TraD coupling protein N-terminal" evidence="9">
    <location>
        <begin position="54"/>
        <end position="144"/>
    </location>
</feature>
<feature type="transmembrane region" description="Helical" evidence="7">
    <location>
        <begin position="131"/>
        <end position="153"/>
    </location>
</feature>
<feature type="region of interest" description="Disordered" evidence="6">
    <location>
        <begin position="666"/>
        <end position="703"/>
    </location>
</feature>
<name>S5MYR5_SALBN</name>
<feature type="transmembrane region" description="Helical" evidence="7">
    <location>
        <begin position="48"/>
        <end position="66"/>
    </location>
</feature>
<keyword evidence="5 7" id="KW-0472">Membrane</keyword>
<feature type="domain" description="Type IV secretion system coupling protein TraD DNA-binding" evidence="8">
    <location>
        <begin position="192"/>
        <end position="580"/>
    </location>
</feature>
<evidence type="ECO:0000256" key="2">
    <source>
        <dbReference type="ARBA" id="ARBA00022475"/>
    </source>
</evidence>